<comment type="caution">
    <text evidence="4">The sequence shown here is derived from an EMBL/GenBank/DDBJ whole genome shotgun (WGS) entry which is preliminary data.</text>
</comment>
<dbReference type="AlphaFoldDB" id="A0AA87ZET9"/>
<dbReference type="InterPro" id="IPR015410">
    <property type="entry name" value="DUF1985"/>
</dbReference>
<protein>
    <recommendedName>
        <fullName evidence="6">MULE transposase domain-containing protein</fullName>
    </recommendedName>
</protein>
<dbReference type="InterPro" id="IPR018289">
    <property type="entry name" value="MULE_transposase_dom"/>
</dbReference>
<dbReference type="Pfam" id="PF10551">
    <property type="entry name" value="MULE"/>
    <property type="match status" value="1"/>
</dbReference>
<feature type="domain" description="DUF1985" evidence="2">
    <location>
        <begin position="339"/>
        <end position="462"/>
    </location>
</feature>
<feature type="domain" description="MULE transposase" evidence="3">
    <location>
        <begin position="35"/>
        <end position="129"/>
    </location>
</feature>
<sequence length="704" mass="79832">MQAEFGVSFNYLRAWRGKEAALTSLRGDDAESYKVIVVDGSALKARFGGMLLAACGHDTNGSIFPLAFGIVPSKSNESWQWFFEKIRDSICTRESLAIVADRHKGIENEANLVFPNATFGICVQHLAANLKTRYKDFKGPLKTYFDGASRSYLVSEHNRHMESIRSRNADMHRYLLQADPTKWSRAYFSGRRELLQRWFVQRREEALKITSKLALNAEILIRTNFSLGLTVTPRPADQFEYSVTNNAAQIVNPPKPKRGPGRPRVKYSRRVSDGEITRAKINTFVNIKETFKNLRNWLSPRQYEMVIHQPCIQHFMKLNTLGWAGQLLHNTLMRLTDHSDNGDALWFQVGEELGRFSIYEFGLITGMKCVGFTHLPPMAEPRLIRRYFQTVRGVSRENLELQMSNAKFNNDEDAIKLSLLYIIFCIPLSNANSVKIDPKFFALADNLDEFNKFPWDVLSSEATRAAICATVDNRTSSKRRPLKKSRQVHYSIAGFPHALLVWAYESIPTMAAKFTTNYEQAIPRMLSWITADNVKFDEVMWAFTAVGENQPKCVGMMSTEEELKDPWVAQLFFKNPKAVPQLLLKPSVARSSSGTNSEWQEFKEEIRGQMDSINKSLQVLKKDQKKSNKLLRRVLKMLTDNMSQQGQGKAQSGTPVTTRQPMDVPTNESDALKTTYDDIATSLQDEVLIDSSIGTAADIGVQAA</sequence>
<organism evidence="4 5">
    <name type="scientific">Ficus carica</name>
    <name type="common">Common fig</name>
    <dbReference type="NCBI Taxonomy" id="3494"/>
    <lineage>
        <taxon>Eukaryota</taxon>
        <taxon>Viridiplantae</taxon>
        <taxon>Streptophyta</taxon>
        <taxon>Embryophyta</taxon>
        <taxon>Tracheophyta</taxon>
        <taxon>Spermatophyta</taxon>
        <taxon>Magnoliopsida</taxon>
        <taxon>eudicotyledons</taxon>
        <taxon>Gunneridae</taxon>
        <taxon>Pentapetalae</taxon>
        <taxon>rosids</taxon>
        <taxon>fabids</taxon>
        <taxon>Rosales</taxon>
        <taxon>Moraceae</taxon>
        <taxon>Ficeae</taxon>
        <taxon>Ficus</taxon>
    </lineage>
</organism>
<proteinExistence type="predicted"/>
<dbReference type="PANTHER" id="PTHR48449">
    <property type="entry name" value="DUF1985 DOMAIN-CONTAINING PROTEIN"/>
    <property type="match status" value="1"/>
</dbReference>
<evidence type="ECO:0000313" key="4">
    <source>
        <dbReference type="EMBL" id="GMN34953.1"/>
    </source>
</evidence>
<feature type="compositionally biased region" description="Polar residues" evidence="1">
    <location>
        <begin position="641"/>
        <end position="660"/>
    </location>
</feature>
<evidence type="ECO:0008006" key="6">
    <source>
        <dbReference type="Google" id="ProtNLM"/>
    </source>
</evidence>
<evidence type="ECO:0000259" key="3">
    <source>
        <dbReference type="Pfam" id="PF10551"/>
    </source>
</evidence>
<dbReference type="PANTHER" id="PTHR48449:SF1">
    <property type="entry name" value="DUF1985 DOMAIN-CONTAINING PROTEIN"/>
    <property type="match status" value="1"/>
</dbReference>
<name>A0AA87ZET9_FICCA</name>
<evidence type="ECO:0000256" key="1">
    <source>
        <dbReference type="SAM" id="MobiDB-lite"/>
    </source>
</evidence>
<accession>A0AA87ZET9</accession>
<evidence type="ECO:0000313" key="5">
    <source>
        <dbReference type="Proteomes" id="UP001187192"/>
    </source>
</evidence>
<dbReference type="Proteomes" id="UP001187192">
    <property type="component" value="Unassembled WGS sequence"/>
</dbReference>
<reference evidence="4" key="1">
    <citation type="submission" date="2023-07" db="EMBL/GenBank/DDBJ databases">
        <title>draft genome sequence of fig (Ficus carica).</title>
        <authorList>
            <person name="Takahashi T."/>
            <person name="Nishimura K."/>
        </authorList>
    </citation>
    <scope>NUCLEOTIDE SEQUENCE</scope>
</reference>
<keyword evidence="5" id="KW-1185">Reference proteome</keyword>
<gene>
    <name evidence="4" type="ORF">TIFTF001_044962</name>
</gene>
<dbReference type="Pfam" id="PF09331">
    <property type="entry name" value="DUF1985"/>
    <property type="match status" value="1"/>
</dbReference>
<dbReference type="EMBL" id="BTGU01003645">
    <property type="protein sequence ID" value="GMN34953.1"/>
    <property type="molecule type" value="Genomic_DNA"/>
</dbReference>
<feature type="region of interest" description="Disordered" evidence="1">
    <location>
        <begin position="641"/>
        <end position="669"/>
    </location>
</feature>
<evidence type="ECO:0000259" key="2">
    <source>
        <dbReference type="Pfam" id="PF09331"/>
    </source>
</evidence>